<comment type="catalytic activity">
    <reaction evidence="5">
        <text>trans-aconitate + S-adenosyl-L-methionine = (E)-3-(methoxycarbonyl)pent-2-enedioate + S-adenosyl-L-homocysteine</text>
        <dbReference type="Rhea" id="RHEA:14969"/>
        <dbReference type="ChEBI" id="CHEBI:15708"/>
        <dbReference type="ChEBI" id="CHEBI:57470"/>
        <dbReference type="ChEBI" id="CHEBI:57856"/>
        <dbReference type="ChEBI" id="CHEBI:59789"/>
        <dbReference type="EC" id="2.1.1.144"/>
    </reaction>
</comment>
<organism evidence="7 8">
    <name type="scientific">Rhodocista pekingensis</name>
    <dbReference type="NCBI Taxonomy" id="201185"/>
    <lineage>
        <taxon>Bacteria</taxon>
        <taxon>Pseudomonadati</taxon>
        <taxon>Pseudomonadota</taxon>
        <taxon>Alphaproteobacteria</taxon>
        <taxon>Rhodospirillales</taxon>
        <taxon>Azospirillaceae</taxon>
        <taxon>Rhodocista</taxon>
    </lineage>
</organism>
<feature type="domain" description="Methyltransferase" evidence="6">
    <location>
        <begin position="34"/>
        <end position="123"/>
    </location>
</feature>
<dbReference type="RefSeq" id="WP_377359021.1">
    <property type="nucleotide sequence ID" value="NZ_JBHTCM010000010.1"/>
</dbReference>
<dbReference type="PANTHER" id="PTHR43861">
    <property type="entry name" value="TRANS-ACONITATE 2-METHYLTRANSFERASE-RELATED"/>
    <property type="match status" value="1"/>
</dbReference>
<dbReference type="CDD" id="cd02440">
    <property type="entry name" value="AdoMet_MTases"/>
    <property type="match status" value="1"/>
</dbReference>
<evidence type="ECO:0000313" key="8">
    <source>
        <dbReference type="Proteomes" id="UP001596456"/>
    </source>
</evidence>
<dbReference type="Gene3D" id="1.10.150.290">
    <property type="entry name" value="S-adenosyl-L-methionine-dependent methyltransferases"/>
    <property type="match status" value="1"/>
</dbReference>
<dbReference type="Pfam" id="PF13649">
    <property type="entry name" value="Methyltransf_25"/>
    <property type="match status" value="1"/>
</dbReference>
<keyword evidence="1 5" id="KW-0963">Cytoplasm</keyword>
<reference evidence="8" key="1">
    <citation type="journal article" date="2019" name="Int. J. Syst. Evol. Microbiol.">
        <title>The Global Catalogue of Microorganisms (GCM) 10K type strain sequencing project: providing services to taxonomists for standard genome sequencing and annotation.</title>
        <authorList>
            <consortium name="The Broad Institute Genomics Platform"/>
            <consortium name="The Broad Institute Genome Sequencing Center for Infectious Disease"/>
            <person name="Wu L."/>
            <person name="Ma J."/>
        </authorList>
    </citation>
    <scope>NUCLEOTIDE SEQUENCE [LARGE SCALE GENOMIC DNA]</scope>
    <source>
        <strain evidence="8">CGMCC 1.16275</strain>
    </source>
</reference>
<evidence type="ECO:0000256" key="4">
    <source>
        <dbReference type="ARBA" id="ARBA00022691"/>
    </source>
</evidence>
<dbReference type="SUPFAM" id="SSF53335">
    <property type="entry name" value="S-adenosyl-L-methionine-dependent methyltransferases"/>
    <property type="match status" value="1"/>
</dbReference>
<gene>
    <name evidence="5" type="primary">tam</name>
    <name evidence="7" type="ORF">ACFQPS_11270</name>
</gene>
<evidence type="ECO:0000256" key="2">
    <source>
        <dbReference type="ARBA" id="ARBA00022603"/>
    </source>
</evidence>
<dbReference type="PANTHER" id="PTHR43861:SF1">
    <property type="entry name" value="TRANS-ACONITATE 2-METHYLTRANSFERASE"/>
    <property type="match status" value="1"/>
</dbReference>
<evidence type="ECO:0000256" key="3">
    <source>
        <dbReference type="ARBA" id="ARBA00022679"/>
    </source>
</evidence>
<name>A0ABW2KWR6_9PROT</name>
<dbReference type="Proteomes" id="UP001596456">
    <property type="component" value="Unassembled WGS sequence"/>
</dbReference>
<proteinExistence type="inferred from homology"/>
<dbReference type="GO" id="GO:0008168">
    <property type="term" value="F:methyltransferase activity"/>
    <property type="evidence" value="ECO:0007669"/>
    <property type="project" value="UniProtKB-KW"/>
</dbReference>
<keyword evidence="3 5" id="KW-0808">Transferase</keyword>
<comment type="similarity">
    <text evidence="5">Belongs to the methyltransferase superfamily. Tam family.</text>
</comment>
<keyword evidence="8" id="KW-1185">Reference proteome</keyword>
<dbReference type="InterPro" id="IPR023506">
    <property type="entry name" value="Trans-aconitate_MeTrfase"/>
</dbReference>
<protein>
    <recommendedName>
        <fullName evidence="5">Trans-aconitate 2-methyltransferase</fullName>
        <ecNumber evidence="5">2.1.1.144</ecNumber>
    </recommendedName>
</protein>
<evidence type="ECO:0000259" key="6">
    <source>
        <dbReference type="Pfam" id="PF13649"/>
    </source>
</evidence>
<comment type="caution">
    <text evidence="7">The sequence shown here is derived from an EMBL/GenBank/DDBJ whole genome shotgun (WGS) entry which is preliminary data.</text>
</comment>
<dbReference type="HAMAP" id="MF_00560">
    <property type="entry name" value="Tran_acon_Me_trans"/>
    <property type="match status" value="1"/>
</dbReference>
<evidence type="ECO:0000313" key="7">
    <source>
        <dbReference type="EMBL" id="MFC7333746.1"/>
    </source>
</evidence>
<dbReference type="InterPro" id="IPR041698">
    <property type="entry name" value="Methyltransf_25"/>
</dbReference>
<dbReference type="EMBL" id="JBHTCM010000010">
    <property type="protein sequence ID" value="MFC7333746.1"/>
    <property type="molecule type" value="Genomic_DNA"/>
</dbReference>
<keyword evidence="2 5" id="KW-0489">Methyltransferase</keyword>
<dbReference type="GO" id="GO:0032259">
    <property type="term" value="P:methylation"/>
    <property type="evidence" value="ECO:0007669"/>
    <property type="project" value="UniProtKB-KW"/>
</dbReference>
<comment type="function">
    <text evidence="5">Catalyzes the S-adenosylmethionine monomethyl esterification of trans-aconitate.</text>
</comment>
<dbReference type="InterPro" id="IPR029063">
    <property type="entry name" value="SAM-dependent_MTases_sf"/>
</dbReference>
<dbReference type="EC" id="2.1.1.144" evidence="5"/>
<accession>A0ABW2KWR6</accession>
<evidence type="ECO:0000256" key="1">
    <source>
        <dbReference type="ARBA" id="ARBA00022490"/>
    </source>
</evidence>
<evidence type="ECO:0000256" key="5">
    <source>
        <dbReference type="HAMAP-Rule" id="MF_00560"/>
    </source>
</evidence>
<comment type="subcellular location">
    <subcellularLocation>
        <location evidence="5">Cytoplasm</location>
    </subcellularLocation>
</comment>
<keyword evidence="4 5" id="KW-0949">S-adenosyl-L-methionine</keyword>
<dbReference type="InterPro" id="IPR023149">
    <property type="entry name" value="Trans_acon_MeTrfase_C"/>
</dbReference>
<sequence length="257" mass="28177">MAWDPRQYDLFQAARTRPGHDLMAALPPLRPGRIVDLGCGSGRLTVELAERHPGASVVGLDSSPEMLAQAARADGRVVWELGDIGTWSPSDPVDLIFSNAALHWLDDHATLFPRLFARLAPGGVLAVQMPVADREAPFRALLHRLAGQEPWAARLAGRLRPEAVRPPAAYHRWLAPLAARVDIWTTEYLHVLDGPDPVLDWTRATALLPVTGTLDGAEREAFLAAYAEGLRALYPPEADGRTLFPFRRLFIVAKARG</sequence>
<dbReference type="Gene3D" id="3.40.50.150">
    <property type="entry name" value="Vaccinia Virus protein VP39"/>
    <property type="match status" value="1"/>
</dbReference>